<name>A0ABC8RJZ4_9AQUA</name>
<gene>
    <name evidence="2" type="ORF">ILEXP_LOCUS12468</name>
</gene>
<dbReference type="InterPro" id="IPR000719">
    <property type="entry name" value="Prot_kinase_dom"/>
</dbReference>
<dbReference type="Pfam" id="PF07714">
    <property type="entry name" value="PK_Tyr_Ser-Thr"/>
    <property type="match status" value="1"/>
</dbReference>
<dbReference type="PANTHER" id="PTHR48055">
    <property type="entry name" value="LEUCINE-RICH REPEAT RECEPTOR PROTEIN KINASE EMS1"/>
    <property type="match status" value="1"/>
</dbReference>
<dbReference type="Proteomes" id="UP001642360">
    <property type="component" value="Unassembled WGS sequence"/>
</dbReference>
<dbReference type="PROSITE" id="PS50011">
    <property type="entry name" value="PROTEIN_KINASE_DOM"/>
    <property type="match status" value="1"/>
</dbReference>
<dbReference type="AlphaFoldDB" id="A0ABC8RJZ4"/>
<protein>
    <recommendedName>
        <fullName evidence="1">Protein kinase domain-containing protein</fullName>
    </recommendedName>
</protein>
<evidence type="ECO:0000313" key="3">
    <source>
        <dbReference type="Proteomes" id="UP001642360"/>
    </source>
</evidence>
<evidence type="ECO:0000313" key="2">
    <source>
        <dbReference type="EMBL" id="CAK9144707.1"/>
    </source>
</evidence>
<comment type="caution">
    <text evidence="2">The sequence shown here is derived from an EMBL/GenBank/DDBJ whole genome shotgun (WGS) entry which is preliminary data.</text>
</comment>
<dbReference type="InterPro" id="IPR001245">
    <property type="entry name" value="Ser-Thr/Tyr_kinase_cat_dom"/>
</dbReference>
<dbReference type="SUPFAM" id="SSF56112">
    <property type="entry name" value="Protein kinase-like (PK-like)"/>
    <property type="match status" value="1"/>
</dbReference>
<dbReference type="InterPro" id="IPR051564">
    <property type="entry name" value="LRR_receptor-like_kinase"/>
</dbReference>
<dbReference type="EMBL" id="CAUOFW020001414">
    <property type="protein sequence ID" value="CAK9144707.1"/>
    <property type="molecule type" value="Genomic_DNA"/>
</dbReference>
<sequence length="133" mass="15315">MEKKTGKKVEQETRVEQAYIPPEYSQAWIATLRGDVYSFGVVMLELLTGKRPVEVFKTKMSTGLVVWVQQMRSEGKQDEVFDPLLRGNGFEEEMLQVLDVACMCVNQNPFKRPTIKEIVDWLKNVGTNRQTTK</sequence>
<reference evidence="2 3" key="1">
    <citation type="submission" date="2024-02" db="EMBL/GenBank/DDBJ databases">
        <authorList>
            <person name="Vignale AGUSTIN F."/>
            <person name="Sosa J E."/>
            <person name="Modenutti C."/>
        </authorList>
    </citation>
    <scope>NUCLEOTIDE SEQUENCE [LARGE SCALE GENOMIC DNA]</scope>
</reference>
<evidence type="ECO:0000259" key="1">
    <source>
        <dbReference type="PROSITE" id="PS50011"/>
    </source>
</evidence>
<dbReference type="PANTHER" id="PTHR48055:SF35">
    <property type="entry name" value="TYROSINE-SULFATED GLYCOPEPTIDE RECEPTOR 1"/>
    <property type="match status" value="1"/>
</dbReference>
<dbReference type="InterPro" id="IPR011009">
    <property type="entry name" value="Kinase-like_dom_sf"/>
</dbReference>
<keyword evidence="3" id="KW-1185">Reference proteome</keyword>
<organism evidence="2 3">
    <name type="scientific">Ilex paraguariensis</name>
    <name type="common">yerba mate</name>
    <dbReference type="NCBI Taxonomy" id="185542"/>
    <lineage>
        <taxon>Eukaryota</taxon>
        <taxon>Viridiplantae</taxon>
        <taxon>Streptophyta</taxon>
        <taxon>Embryophyta</taxon>
        <taxon>Tracheophyta</taxon>
        <taxon>Spermatophyta</taxon>
        <taxon>Magnoliopsida</taxon>
        <taxon>eudicotyledons</taxon>
        <taxon>Gunneridae</taxon>
        <taxon>Pentapetalae</taxon>
        <taxon>asterids</taxon>
        <taxon>campanulids</taxon>
        <taxon>Aquifoliales</taxon>
        <taxon>Aquifoliaceae</taxon>
        <taxon>Ilex</taxon>
    </lineage>
</organism>
<accession>A0ABC8RJZ4</accession>
<proteinExistence type="predicted"/>
<dbReference type="Gene3D" id="1.10.510.10">
    <property type="entry name" value="Transferase(Phosphotransferase) domain 1"/>
    <property type="match status" value="1"/>
</dbReference>
<feature type="domain" description="Protein kinase" evidence="1">
    <location>
        <begin position="1"/>
        <end position="122"/>
    </location>
</feature>